<keyword evidence="2" id="KW-1185">Reference proteome</keyword>
<comment type="caution">
    <text evidence="1">The sequence shown here is derived from an EMBL/GenBank/DDBJ whole genome shotgun (WGS) entry which is preliminary data.</text>
</comment>
<organism evidence="1 2">
    <name type="scientific">Porites evermanni</name>
    <dbReference type="NCBI Taxonomy" id="104178"/>
    <lineage>
        <taxon>Eukaryota</taxon>
        <taxon>Metazoa</taxon>
        <taxon>Cnidaria</taxon>
        <taxon>Anthozoa</taxon>
        <taxon>Hexacorallia</taxon>
        <taxon>Scleractinia</taxon>
        <taxon>Fungiina</taxon>
        <taxon>Poritidae</taxon>
        <taxon>Porites</taxon>
    </lineage>
</organism>
<accession>A0ABN8QYB3</accession>
<evidence type="ECO:0000313" key="1">
    <source>
        <dbReference type="EMBL" id="CAH3170578.1"/>
    </source>
</evidence>
<proteinExistence type="predicted"/>
<evidence type="ECO:0000313" key="2">
    <source>
        <dbReference type="Proteomes" id="UP001159427"/>
    </source>
</evidence>
<protein>
    <submittedName>
        <fullName evidence="1">Uncharacterized protein</fullName>
    </submittedName>
</protein>
<dbReference type="Proteomes" id="UP001159427">
    <property type="component" value="Unassembled WGS sequence"/>
</dbReference>
<gene>
    <name evidence="1" type="ORF">PEVE_00007325</name>
</gene>
<dbReference type="EMBL" id="CALNXI010001489">
    <property type="protein sequence ID" value="CAH3170578.1"/>
    <property type="molecule type" value="Genomic_DNA"/>
</dbReference>
<name>A0ABN8QYB3_9CNID</name>
<sequence>MKISFNNQRLAEKLYDAVKTREQDLMNDLKQQHIKKAAILNEKQDLLRNFQACIENTVQGVLSTIHSSDNANLLSIRSAIESTLAAATENQFLELESKAHFLPEFTRLDQRRLQRVV</sequence>
<feature type="non-terminal residue" evidence="1">
    <location>
        <position position="117"/>
    </location>
</feature>
<reference evidence="1 2" key="1">
    <citation type="submission" date="2022-05" db="EMBL/GenBank/DDBJ databases">
        <authorList>
            <consortium name="Genoscope - CEA"/>
            <person name="William W."/>
        </authorList>
    </citation>
    <scope>NUCLEOTIDE SEQUENCE [LARGE SCALE GENOMIC DNA]</scope>
</reference>